<proteinExistence type="predicted"/>
<feature type="compositionally biased region" description="Polar residues" evidence="1">
    <location>
        <begin position="157"/>
        <end position="178"/>
    </location>
</feature>
<dbReference type="AlphaFoldDB" id="A0A5B0MY44"/>
<evidence type="ECO:0000313" key="3">
    <source>
        <dbReference type="Proteomes" id="UP000324748"/>
    </source>
</evidence>
<comment type="caution">
    <text evidence="2">The sequence shown here is derived from an EMBL/GenBank/DDBJ whole genome shotgun (WGS) entry which is preliminary data.</text>
</comment>
<sequence length="198" mass="21603">MNAWPPQASYPCGLAFAVPVRTEHRDQTSFCPFALREVSVLTELVLGHLRYSLIDLGPSAGCRVDYDPERFSLSHGDTATRTPISTLGARTTAVPRVLKPEGGAPRPTEALAEITLRQQPLGPSQCFVLIRQSDSPGRSAGTGIDLALRLDLTQARHPTQEPTASLTSPTHLEPQSNPYPEVTDPNFADFPYLHYSID</sequence>
<keyword evidence="3" id="KW-1185">Reference proteome</keyword>
<evidence type="ECO:0000313" key="2">
    <source>
        <dbReference type="EMBL" id="KAA1081717.1"/>
    </source>
</evidence>
<accession>A0A5B0MY44</accession>
<dbReference type="OrthoDB" id="4381806at2759"/>
<organism evidence="2 3">
    <name type="scientific">Puccinia graminis f. sp. tritici</name>
    <dbReference type="NCBI Taxonomy" id="56615"/>
    <lineage>
        <taxon>Eukaryota</taxon>
        <taxon>Fungi</taxon>
        <taxon>Dikarya</taxon>
        <taxon>Basidiomycota</taxon>
        <taxon>Pucciniomycotina</taxon>
        <taxon>Pucciniomycetes</taxon>
        <taxon>Pucciniales</taxon>
        <taxon>Pucciniaceae</taxon>
        <taxon>Puccinia</taxon>
    </lineage>
</organism>
<gene>
    <name evidence="2" type="ORF">PGT21_000037</name>
</gene>
<feature type="region of interest" description="Disordered" evidence="1">
    <location>
        <begin position="157"/>
        <end position="185"/>
    </location>
</feature>
<dbReference type="EMBL" id="VSWC01000129">
    <property type="protein sequence ID" value="KAA1081717.1"/>
    <property type="molecule type" value="Genomic_DNA"/>
</dbReference>
<evidence type="ECO:0000256" key="1">
    <source>
        <dbReference type="SAM" id="MobiDB-lite"/>
    </source>
</evidence>
<protein>
    <submittedName>
        <fullName evidence="2">Uncharacterized protein</fullName>
    </submittedName>
</protein>
<dbReference type="Proteomes" id="UP000324748">
    <property type="component" value="Unassembled WGS sequence"/>
</dbReference>
<dbReference type="PANTHER" id="PTHR33047">
    <property type="entry name" value="PROTEIN TAR1"/>
    <property type="match status" value="1"/>
</dbReference>
<reference evidence="2 3" key="1">
    <citation type="submission" date="2019-05" db="EMBL/GenBank/DDBJ databases">
        <title>Emergence of the Ug99 lineage of the wheat stem rust pathogen through somatic hybridization.</title>
        <authorList>
            <person name="Li F."/>
            <person name="Upadhyaya N.M."/>
            <person name="Sperschneider J."/>
            <person name="Matny O."/>
            <person name="Nguyen-Phuc H."/>
            <person name="Mago R."/>
            <person name="Raley C."/>
            <person name="Miller M.E."/>
            <person name="Silverstein K.A.T."/>
            <person name="Henningsen E."/>
            <person name="Hirsch C.D."/>
            <person name="Visser B."/>
            <person name="Pretorius Z.A."/>
            <person name="Steffenson B.J."/>
            <person name="Schwessinger B."/>
            <person name="Dodds P.N."/>
            <person name="Figueroa M."/>
        </authorList>
    </citation>
    <scope>NUCLEOTIDE SEQUENCE [LARGE SCALE GENOMIC DNA]</scope>
    <source>
        <strain evidence="2">21-0</strain>
    </source>
</reference>
<dbReference type="InterPro" id="IPR052997">
    <property type="entry name" value="RRT15-like"/>
</dbReference>
<dbReference type="PANTHER" id="PTHR33047:SF8">
    <property type="entry name" value="REGULATOR OF RDNA TRANSCRIPTION PROTEIN 15"/>
    <property type="match status" value="1"/>
</dbReference>
<name>A0A5B0MY44_PUCGR</name>